<dbReference type="EMBL" id="JAPQFJ010000003">
    <property type="protein sequence ID" value="MCY6957944.1"/>
    <property type="molecule type" value="Genomic_DNA"/>
</dbReference>
<dbReference type="RefSeq" id="WP_268060343.1">
    <property type="nucleotide sequence ID" value="NZ_JAPQFJ010000003.1"/>
</dbReference>
<comment type="caution">
    <text evidence="2">The sequence shown here is derived from an EMBL/GenBank/DDBJ whole genome shotgun (WGS) entry which is preliminary data.</text>
</comment>
<reference evidence="2" key="1">
    <citation type="submission" date="2022-12" db="EMBL/GenBank/DDBJ databases">
        <title>Clostridium sp. nov., isolated from industrial wastewater.</title>
        <authorList>
            <person name="Jiayan W."/>
        </authorList>
    </citation>
    <scope>NUCLEOTIDE SEQUENCE</scope>
    <source>
        <strain evidence="2">ZC22-4</strain>
    </source>
</reference>
<sequence length="148" mass="17224">MKDNNLSFKKEEARTILNSYLMYKNSAEIKALEIEEVKNNYDVTGMAMGEKTGQTFKINKELEDRIVNKDDKIAELEKARKAYEINFKKIEKAVGILKEFEKDVIVLKYMTSPVMQWRDIARQLGFTPIACQRAEDRAVKKMIPLLLE</sequence>
<dbReference type="Proteomes" id="UP001144612">
    <property type="component" value="Unassembled WGS sequence"/>
</dbReference>
<gene>
    <name evidence="2" type="ORF">OW729_04915</name>
</gene>
<protein>
    <submittedName>
        <fullName evidence="2">Siderophore-interacting protein</fullName>
    </submittedName>
</protein>
<keyword evidence="3" id="KW-1185">Reference proteome</keyword>
<organism evidence="2 3">
    <name type="scientific">Clostridium brassicae</name>
    <dbReference type="NCBI Taxonomy" id="2999072"/>
    <lineage>
        <taxon>Bacteria</taxon>
        <taxon>Bacillati</taxon>
        <taxon>Bacillota</taxon>
        <taxon>Clostridia</taxon>
        <taxon>Eubacteriales</taxon>
        <taxon>Clostridiaceae</taxon>
        <taxon>Clostridium</taxon>
    </lineage>
</organism>
<feature type="coiled-coil region" evidence="1">
    <location>
        <begin position="59"/>
        <end position="93"/>
    </location>
</feature>
<accession>A0ABT4D6M4</accession>
<keyword evidence="1" id="KW-0175">Coiled coil</keyword>
<evidence type="ECO:0000256" key="1">
    <source>
        <dbReference type="SAM" id="Coils"/>
    </source>
</evidence>
<name>A0ABT4D6M4_9CLOT</name>
<evidence type="ECO:0000313" key="3">
    <source>
        <dbReference type="Proteomes" id="UP001144612"/>
    </source>
</evidence>
<proteinExistence type="predicted"/>
<evidence type="ECO:0000313" key="2">
    <source>
        <dbReference type="EMBL" id="MCY6957944.1"/>
    </source>
</evidence>